<evidence type="ECO:0000256" key="4">
    <source>
        <dbReference type="ARBA" id="ARBA00022976"/>
    </source>
</evidence>
<dbReference type="EMBL" id="GBHO01042602">
    <property type="protein sequence ID" value="JAG01002.1"/>
    <property type="molecule type" value="Transcribed_RNA"/>
</dbReference>
<sequence length="143" mass="15875">THTHTQIIMDYPQLYTLFFLGGFAALVTFLATVLVHNVLLAGEVSDTVLVCLFYVLSTMVRVLYYKLYKDGKRNFLVVETNVVRKPLVNLYAAICSGVGYGLVSSSLLFGHVLLHSTYDAALFPSGYCSNRYSSFLDVALLCL</sequence>
<evidence type="ECO:0000313" key="8">
    <source>
        <dbReference type="EMBL" id="JAG01002.1"/>
    </source>
</evidence>
<dbReference type="Pfam" id="PF06105">
    <property type="entry name" value="Aph-1"/>
    <property type="match status" value="1"/>
</dbReference>
<organism evidence="8">
    <name type="scientific">Lygus hesperus</name>
    <name type="common">Western plant bug</name>
    <dbReference type="NCBI Taxonomy" id="30085"/>
    <lineage>
        <taxon>Eukaryota</taxon>
        <taxon>Metazoa</taxon>
        <taxon>Ecdysozoa</taxon>
        <taxon>Arthropoda</taxon>
        <taxon>Hexapoda</taxon>
        <taxon>Insecta</taxon>
        <taxon>Pterygota</taxon>
        <taxon>Neoptera</taxon>
        <taxon>Paraneoptera</taxon>
        <taxon>Hemiptera</taxon>
        <taxon>Heteroptera</taxon>
        <taxon>Panheteroptera</taxon>
        <taxon>Cimicomorpha</taxon>
        <taxon>Miridae</taxon>
        <taxon>Mirini</taxon>
        <taxon>Lygus</taxon>
    </lineage>
</organism>
<feature type="non-terminal residue" evidence="8">
    <location>
        <position position="1"/>
    </location>
</feature>
<keyword evidence="5 7" id="KW-1133">Transmembrane helix</keyword>
<accession>A0A0A9VXT8</accession>
<dbReference type="GO" id="GO:0007219">
    <property type="term" value="P:Notch signaling pathway"/>
    <property type="evidence" value="ECO:0007669"/>
    <property type="project" value="UniProtKB-KW"/>
</dbReference>
<keyword evidence="3 7" id="KW-0812">Transmembrane</keyword>
<feature type="transmembrane region" description="Helical" evidence="7">
    <location>
        <begin position="14"/>
        <end position="35"/>
    </location>
</feature>
<keyword evidence="4" id="KW-0914">Notch signaling pathway</keyword>
<evidence type="ECO:0000256" key="3">
    <source>
        <dbReference type="ARBA" id="ARBA00022692"/>
    </source>
</evidence>
<evidence type="ECO:0000256" key="7">
    <source>
        <dbReference type="SAM" id="Phobius"/>
    </source>
</evidence>
<dbReference type="AlphaFoldDB" id="A0A0A9VXT8"/>
<evidence type="ECO:0000256" key="5">
    <source>
        <dbReference type="ARBA" id="ARBA00022989"/>
    </source>
</evidence>
<comment type="similarity">
    <text evidence="2">Belongs to the APH-1 family.</text>
</comment>
<comment type="subcellular location">
    <subcellularLocation>
        <location evidence="1">Membrane</location>
        <topology evidence="1">Multi-pass membrane protein</topology>
    </subcellularLocation>
</comment>
<evidence type="ECO:0000256" key="2">
    <source>
        <dbReference type="ARBA" id="ARBA00005577"/>
    </source>
</evidence>
<dbReference type="InterPro" id="IPR009294">
    <property type="entry name" value="Aph-1"/>
</dbReference>
<dbReference type="GO" id="GO:0016020">
    <property type="term" value="C:membrane"/>
    <property type="evidence" value="ECO:0007669"/>
    <property type="project" value="UniProtKB-SubCell"/>
</dbReference>
<feature type="transmembrane region" description="Helical" evidence="7">
    <location>
        <begin position="88"/>
        <end position="114"/>
    </location>
</feature>
<evidence type="ECO:0000256" key="6">
    <source>
        <dbReference type="ARBA" id="ARBA00023136"/>
    </source>
</evidence>
<protein>
    <submittedName>
        <fullName evidence="8">Deubiquitinase sseL</fullName>
    </submittedName>
</protein>
<feature type="transmembrane region" description="Helical" evidence="7">
    <location>
        <begin position="47"/>
        <end position="67"/>
    </location>
</feature>
<reference evidence="8" key="2">
    <citation type="submission" date="2014-07" db="EMBL/GenBank/DDBJ databases">
        <authorList>
            <person name="Hull J."/>
        </authorList>
    </citation>
    <scope>NUCLEOTIDE SEQUENCE</scope>
</reference>
<keyword evidence="6 7" id="KW-0472">Membrane</keyword>
<proteinExistence type="inferred from homology"/>
<dbReference type="GO" id="GO:0016485">
    <property type="term" value="P:protein processing"/>
    <property type="evidence" value="ECO:0007669"/>
    <property type="project" value="InterPro"/>
</dbReference>
<reference evidence="8" key="1">
    <citation type="journal article" date="2014" name="PLoS ONE">
        <title>Transcriptome-Based Identification of ABC Transporters in the Western Tarnished Plant Bug Lygus hesperus.</title>
        <authorList>
            <person name="Hull J.J."/>
            <person name="Chaney K."/>
            <person name="Geib S.M."/>
            <person name="Fabrick J.A."/>
            <person name="Brent C.S."/>
            <person name="Walsh D."/>
            <person name="Lavine L.C."/>
        </authorList>
    </citation>
    <scope>NUCLEOTIDE SEQUENCE</scope>
</reference>
<evidence type="ECO:0000256" key="1">
    <source>
        <dbReference type="ARBA" id="ARBA00004141"/>
    </source>
</evidence>
<gene>
    <name evidence="8" type="primary">sseL</name>
    <name evidence="8" type="ORF">CM83_28029</name>
</gene>
<name>A0A0A9VXT8_LYGHE</name>